<reference evidence="6" key="2">
    <citation type="submission" date="2015-06" db="EMBL/GenBank/DDBJ databases">
        <authorList>
            <person name="Radhakrishnan Rajesh"/>
            <person name="Underwood Anthony"/>
            <person name="Al-Shahib Ali"/>
        </authorList>
    </citation>
    <scope>NUCLEOTIDE SEQUENCE [LARGE SCALE GENOMIC DNA]</scope>
    <source>
        <strain evidence="6">P19_London_7_VIM_2_05_10</strain>
    </source>
</reference>
<reference evidence="5 8" key="4">
    <citation type="submission" date="2017-08" db="EMBL/GenBank/DDBJ databases">
        <authorList>
            <person name="Feschi L."/>
            <person name="Jeukens J."/>
            <person name="Emond-Rheault J.-G."/>
            <person name="Kukavica-Ibrulj I."/>
            <person name="Boyle B."/>
            <person name="Levesque R.C."/>
        </authorList>
    </citation>
    <scope>NUCLEOTIDE SEQUENCE [LARGE SCALE GENOMIC DNA]</scope>
    <source>
        <strain evidence="5 8">PA-W36</strain>
    </source>
</reference>
<evidence type="ECO:0000313" key="5">
    <source>
        <dbReference type="EMBL" id="RPM19344.1"/>
    </source>
</evidence>
<feature type="chain" id="PRO_5015038527" evidence="1">
    <location>
        <begin position="20"/>
        <end position="106"/>
    </location>
</feature>
<evidence type="ECO:0000256" key="1">
    <source>
        <dbReference type="SAM" id="SignalP"/>
    </source>
</evidence>
<reference evidence="3" key="6">
    <citation type="submission" date="2020-01" db="EMBL/GenBank/DDBJ databases">
        <title>Bacteria Cultured from War Wounds Associated with the Conflict in Eastern Ukraine.</title>
        <authorList>
            <person name="Snesrud E."/>
            <person name="Galac M.R."/>
            <person name="Mc Gann P."/>
            <person name="Valentine K."/>
            <person name="Viacheslav K."/>
        </authorList>
    </citation>
    <scope>NUCLEOTIDE SEQUENCE</scope>
    <source>
        <strain evidence="3">VNMU148</strain>
    </source>
</reference>
<evidence type="ECO:0000313" key="2">
    <source>
        <dbReference type="EMBL" id="CRO58213.1"/>
    </source>
</evidence>
<protein>
    <submittedName>
        <fullName evidence="2 3">Lipoprotein</fullName>
    </submittedName>
</protein>
<dbReference type="EMBL" id="NSNE01000004">
    <property type="protein sequence ID" value="RPM19344.1"/>
    <property type="molecule type" value="Genomic_DNA"/>
</dbReference>
<reference evidence="4 7" key="3">
    <citation type="submission" date="2017-05" db="EMBL/GenBank/DDBJ databases">
        <authorList>
            <person name="Song R."/>
            <person name="Chenine A.L."/>
            <person name="Ruprecht R.M."/>
        </authorList>
    </citation>
    <scope>NUCLEOTIDE SEQUENCE [LARGE SCALE GENOMIC DNA]</scope>
    <source>
        <strain evidence="4 7">S567_C10_BS</strain>
    </source>
</reference>
<accession>A0A0F6RPM0</accession>
<evidence type="ECO:0000313" key="6">
    <source>
        <dbReference type="Proteomes" id="UP000045039"/>
    </source>
</evidence>
<dbReference type="Proteomes" id="UP000045039">
    <property type="component" value="Unassembled WGS sequence"/>
</dbReference>
<dbReference type="PROSITE" id="PS51257">
    <property type="entry name" value="PROKAR_LIPOPROTEIN"/>
    <property type="match status" value="1"/>
</dbReference>
<reference evidence="5 8" key="5">
    <citation type="submission" date="2019-01" db="EMBL/GenBank/DDBJ databases">
        <title>The Pseudomonas aeruginosa pan-genome provides new insights on its population structure, horizontal gene transfer and pathogenicity.</title>
        <authorList>
            <person name="Freschi L."/>
            <person name="Vincent A.T."/>
            <person name="Jeukens J."/>
            <person name="Emond-Rheault J.-G."/>
            <person name="Kukavica-Ibrulj I."/>
            <person name="Dupont M.-J."/>
            <person name="Charette S.J."/>
            <person name="Boyle B."/>
            <person name="Levesque R.C."/>
        </authorList>
    </citation>
    <scope>NUCLEOTIDE SEQUENCE [LARGE SCALE GENOMIC DNA]</scope>
    <source>
        <strain evidence="5 8">PA-W36</strain>
    </source>
</reference>
<dbReference type="PANTHER" id="PTHR35462:SF2">
    <property type="entry name" value="TRANSMEMBRANE PROTEIN"/>
    <property type="match status" value="1"/>
</dbReference>
<dbReference type="Proteomes" id="UP000194857">
    <property type="component" value="Unassembled WGS sequence"/>
</dbReference>
<dbReference type="EMBL" id="WXZT01000012">
    <property type="protein sequence ID" value="MZZ14168.1"/>
    <property type="molecule type" value="Genomic_DNA"/>
</dbReference>
<dbReference type="EMBL" id="NFFZ01000009">
    <property type="protein sequence ID" value="OTI60255.1"/>
    <property type="molecule type" value="Genomic_DNA"/>
</dbReference>
<keyword evidence="2" id="KW-0449">Lipoprotein</keyword>
<name>A0A0F6RPM0_PSEAI</name>
<dbReference type="RefSeq" id="WP_003103307.1">
    <property type="nucleotide sequence ID" value="NZ_AP017302.1"/>
</dbReference>
<evidence type="ECO:0000313" key="3">
    <source>
        <dbReference type="EMBL" id="MZZ14168.1"/>
    </source>
</evidence>
<feature type="signal peptide" evidence="1">
    <location>
        <begin position="1"/>
        <end position="19"/>
    </location>
</feature>
<keyword evidence="1" id="KW-0732">Signal</keyword>
<dbReference type="AlphaFoldDB" id="A0A0F6RPM0"/>
<dbReference type="Pfam" id="PF10043">
    <property type="entry name" value="DUF2279"/>
    <property type="match status" value="1"/>
</dbReference>
<reference evidence="2" key="1">
    <citation type="submission" date="2015-06" db="EMBL/GenBank/DDBJ databases">
        <authorList>
            <person name="Radhakrishnan R."/>
            <person name="Underwood A."/>
            <person name="Al-Shahib A."/>
        </authorList>
    </citation>
    <scope>NUCLEOTIDE SEQUENCE</scope>
    <source>
        <strain evidence="2">P19_London_7_VIM_2_05_10</strain>
    </source>
</reference>
<gene>
    <name evidence="4" type="ORF">CAZ10_18405</name>
    <name evidence="3" type="ORF">GUL26_18120</name>
    <name evidence="5" type="ORF">IPC1295_09295</name>
    <name evidence="2" type="ORF">PAERUG_P19_London_7_VIM_2_05_10_02024</name>
</gene>
<dbReference type="PANTHER" id="PTHR35462">
    <property type="match status" value="1"/>
</dbReference>
<sequence>MRALLVAACLLLGGCSHFAEDDWLGEDKALHFASSAALAAAGMQMAHDRGLRGARQARFGLSFSLAFGVGKEFYDSRSAGSGWSWKDLAWDLAGAAAGYGLYQAAE</sequence>
<evidence type="ECO:0000313" key="8">
    <source>
        <dbReference type="Proteomes" id="UP000284767"/>
    </source>
</evidence>
<evidence type="ECO:0000313" key="4">
    <source>
        <dbReference type="EMBL" id="OTI60255.1"/>
    </source>
</evidence>
<dbReference type="OMA" id="YAVWQMA"/>
<dbReference type="Proteomes" id="UP000284767">
    <property type="component" value="Unassembled WGS sequence"/>
</dbReference>
<dbReference type="Proteomes" id="UP000644192">
    <property type="component" value="Unassembled WGS sequence"/>
</dbReference>
<organism evidence="4 7">
    <name type="scientific">Pseudomonas aeruginosa</name>
    <dbReference type="NCBI Taxonomy" id="287"/>
    <lineage>
        <taxon>Bacteria</taxon>
        <taxon>Pseudomonadati</taxon>
        <taxon>Pseudomonadota</taxon>
        <taxon>Gammaproteobacteria</taxon>
        <taxon>Pseudomonadales</taxon>
        <taxon>Pseudomonadaceae</taxon>
        <taxon>Pseudomonas</taxon>
    </lineage>
</organism>
<evidence type="ECO:0000313" key="7">
    <source>
        <dbReference type="Proteomes" id="UP000194857"/>
    </source>
</evidence>
<dbReference type="InterPro" id="IPR018736">
    <property type="entry name" value="DUF2279_periplasmic_lipo"/>
</dbReference>
<dbReference type="InterPro" id="IPR017028">
    <property type="entry name" value="UCP034456"/>
</dbReference>
<dbReference type="NCBIfam" id="NF008028">
    <property type="entry name" value="PRK10759.1"/>
    <property type="match status" value="1"/>
</dbReference>
<dbReference type="PIRSF" id="PIRSF034456">
    <property type="entry name" value="UCP034456"/>
    <property type="match status" value="1"/>
</dbReference>
<comment type="caution">
    <text evidence="4">The sequence shown here is derived from an EMBL/GenBank/DDBJ whole genome shotgun (WGS) entry which is preliminary data.</text>
</comment>
<proteinExistence type="predicted"/>
<dbReference type="EMBL" id="CVVU01000111">
    <property type="protein sequence ID" value="CRO58213.1"/>
    <property type="molecule type" value="Genomic_DNA"/>
</dbReference>